<protein>
    <recommendedName>
        <fullName evidence="4">Restriction endonuclease</fullName>
    </recommendedName>
</protein>
<feature type="region of interest" description="Disordered" evidence="1">
    <location>
        <begin position="34"/>
        <end position="62"/>
    </location>
</feature>
<gene>
    <name evidence="2" type="ORF">ACFQGB_06480</name>
</gene>
<evidence type="ECO:0008006" key="4">
    <source>
        <dbReference type="Google" id="ProtNLM"/>
    </source>
</evidence>
<dbReference type="AlphaFoldDB" id="A0ABD5VEA8"/>
<evidence type="ECO:0000313" key="2">
    <source>
        <dbReference type="EMBL" id="MFC6952505.1"/>
    </source>
</evidence>
<feature type="compositionally biased region" description="Basic and acidic residues" evidence="1">
    <location>
        <begin position="47"/>
        <end position="60"/>
    </location>
</feature>
<dbReference type="EMBL" id="JBHSXN010000001">
    <property type="protein sequence ID" value="MFC6952505.1"/>
    <property type="molecule type" value="Genomic_DNA"/>
</dbReference>
<name>A0ABD5VEA8_9EURY</name>
<keyword evidence="3" id="KW-1185">Reference proteome</keyword>
<dbReference type="RefSeq" id="WP_336349479.1">
    <property type="nucleotide sequence ID" value="NZ_JAZAQL010000001.1"/>
</dbReference>
<evidence type="ECO:0000256" key="1">
    <source>
        <dbReference type="SAM" id="MobiDB-lite"/>
    </source>
</evidence>
<organism evidence="2 3">
    <name type="scientific">Halorubellus litoreus</name>
    <dbReference type="NCBI Taxonomy" id="755308"/>
    <lineage>
        <taxon>Archaea</taxon>
        <taxon>Methanobacteriati</taxon>
        <taxon>Methanobacteriota</taxon>
        <taxon>Stenosarchaea group</taxon>
        <taxon>Halobacteria</taxon>
        <taxon>Halobacteriales</taxon>
        <taxon>Halorubellaceae</taxon>
        <taxon>Halorubellus</taxon>
    </lineage>
</organism>
<evidence type="ECO:0000313" key="3">
    <source>
        <dbReference type="Proteomes" id="UP001596395"/>
    </source>
</evidence>
<accession>A0ABD5VEA8</accession>
<dbReference type="Proteomes" id="UP001596395">
    <property type="component" value="Unassembled WGS sequence"/>
</dbReference>
<reference evidence="2 3" key="1">
    <citation type="journal article" date="2019" name="Int. J. Syst. Evol. Microbiol.">
        <title>The Global Catalogue of Microorganisms (GCM) 10K type strain sequencing project: providing services to taxonomists for standard genome sequencing and annotation.</title>
        <authorList>
            <consortium name="The Broad Institute Genomics Platform"/>
            <consortium name="The Broad Institute Genome Sequencing Center for Infectious Disease"/>
            <person name="Wu L."/>
            <person name="Ma J."/>
        </authorList>
    </citation>
    <scope>NUCLEOTIDE SEQUENCE [LARGE SCALE GENOMIC DNA]</scope>
    <source>
        <strain evidence="2 3">GX26</strain>
    </source>
</reference>
<proteinExistence type="predicted"/>
<sequence>MGEFARTLQTAVRDGLAARTTGFAWHEEYDVGGTPVDVAGVSDESDGDRGRGGDPAHDDGATGEAAATVLVAVELEVRRADPANNTVKLLRALENGVLDRFDRVVVCQVFSAYYDLARGGVSTKRENATFVGRLAADAHEHVAYHAIDLPVDPPKRGNDPAEGWEAGVQEAVRTVASVLDSGDAS</sequence>
<comment type="caution">
    <text evidence="2">The sequence shown here is derived from an EMBL/GenBank/DDBJ whole genome shotgun (WGS) entry which is preliminary data.</text>
</comment>